<dbReference type="FunFam" id="3.30.70.270:FF:000020">
    <property type="entry name" value="Transposon Tf2-6 polyprotein-like Protein"/>
    <property type="match status" value="1"/>
</dbReference>
<dbReference type="InterPro" id="IPR005162">
    <property type="entry name" value="Retrotrans_gag_dom"/>
</dbReference>
<dbReference type="OrthoDB" id="2260752at2759"/>
<evidence type="ECO:0000256" key="2">
    <source>
        <dbReference type="SAM" id="MobiDB-lite"/>
    </source>
</evidence>
<dbReference type="SMART" id="SM00298">
    <property type="entry name" value="CHROMO"/>
    <property type="match status" value="1"/>
</dbReference>
<reference evidence="5" key="1">
    <citation type="submission" date="2020-12" db="EMBL/GenBank/DDBJ databases">
        <title>Metabolic potential, ecology and presence of endohyphal bacteria is reflected in genomic diversity of Mucoromycotina.</title>
        <authorList>
            <person name="Muszewska A."/>
            <person name="Okrasinska A."/>
            <person name="Steczkiewicz K."/>
            <person name="Drgas O."/>
            <person name="Orlowska M."/>
            <person name="Perlinska-Lenart U."/>
            <person name="Aleksandrzak-Piekarczyk T."/>
            <person name="Szatraj K."/>
            <person name="Zielenkiewicz U."/>
            <person name="Pilsyk S."/>
            <person name="Malc E."/>
            <person name="Mieczkowski P."/>
            <person name="Kruszewska J.S."/>
            <person name="Biernat P."/>
            <person name="Pawlowska J."/>
        </authorList>
    </citation>
    <scope>NUCLEOTIDE SEQUENCE</scope>
    <source>
        <strain evidence="5">WA0000017839</strain>
    </source>
</reference>
<comment type="caution">
    <text evidence="5">The sequence shown here is derived from an EMBL/GenBank/DDBJ whole genome shotgun (WGS) entry which is preliminary data.</text>
</comment>
<dbReference type="Gene3D" id="3.30.420.10">
    <property type="entry name" value="Ribonuclease H-like superfamily/Ribonuclease H"/>
    <property type="match status" value="1"/>
</dbReference>
<dbReference type="Gene3D" id="2.40.50.40">
    <property type="match status" value="1"/>
</dbReference>
<feature type="compositionally biased region" description="Low complexity" evidence="2">
    <location>
        <begin position="333"/>
        <end position="342"/>
    </location>
</feature>
<name>A0A8H7V9P0_9FUNG</name>
<dbReference type="Pfam" id="PF00385">
    <property type="entry name" value="Chromo"/>
    <property type="match status" value="1"/>
</dbReference>
<keyword evidence="6" id="KW-1185">Reference proteome</keyword>
<dbReference type="InterPro" id="IPR000953">
    <property type="entry name" value="Chromo/chromo_shadow_dom"/>
</dbReference>
<dbReference type="GO" id="GO:0003676">
    <property type="term" value="F:nucleic acid binding"/>
    <property type="evidence" value="ECO:0007669"/>
    <property type="project" value="InterPro"/>
</dbReference>
<dbReference type="GO" id="GO:0003824">
    <property type="term" value="F:catalytic activity"/>
    <property type="evidence" value="ECO:0007669"/>
    <property type="project" value="UniProtKB-KW"/>
</dbReference>
<feature type="compositionally biased region" description="Low complexity" evidence="2">
    <location>
        <begin position="1"/>
        <end position="13"/>
    </location>
</feature>
<accession>A0A8H7V9P0</accession>
<dbReference type="InterPro" id="IPR023780">
    <property type="entry name" value="Chromo_domain"/>
</dbReference>
<keyword evidence="1" id="KW-0511">Multifunctional enzyme</keyword>
<evidence type="ECO:0000259" key="3">
    <source>
        <dbReference type="PROSITE" id="PS50013"/>
    </source>
</evidence>
<dbReference type="InterPro" id="IPR001584">
    <property type="entry name" value="Integrase_cat-core"/>
</dbReference>
<dbReference type="GO" id="GO:0005634">
    <property type="term" value="C:nucleus"/>
    <property type="evidence" value="ECO:0007669"/>
    <property type="project" value="UniProtKB-ARBA"/>
</dbReference>
<dbReference type="PROSITE" id="PS50994">
    <property type="entry name" value="INTEGRASE"/>
    <property type="match status" value="1"/>
</dbReference>
<dbReference type="InterPro" id="IPR043128">
    <property type="entry name" value="Rev_trsase/Diguanyl_cyclase"/>
</dbReference>
<dbReference type="Pfam" id="PF00665">
    <property type="entry name" value="rve"/>
    <property type="match status" value="1"/>
</dbReference>
<feature type="domain" description="Chromo" evidence="3">
    <location>
        <begin position="1483"/>
        <end position="1542"/>
    </location>
</feature>
<evidence type="ECO:0000313" key="6">
    <source>
        <dbReference type="Proteomes" id="UP000603453"/>
    </source>
</evidence>
<dbReference type="InterPro" id="IPR041577">
    <property type="entry name" value="RT_RNaseH_2"/>
</dbReference>
<evidence type="ECO:0000259" key="4">
    <source>
        <dbReference type="PROSITE" id="PS50994"/>
    </source>
</evidence>
<dbReference type="PROSITE" id="PS50013">
    <property type="entry name" value="CHROMO_2"/>
    <property type="match status" value="1"/>
</dbReference>
<dbReference type="Pfam" id="PF17921">
    <property type="entry name" value="Integrase_H2C2"/>
    <property type="match status" value="1"/>
</dbReference>
<dbReference type="SUPFAM" id="SSF53098">
    <property type="entry name" value="Ribonuclease H-like"/>
    <property type="match status" value="1"/>
</dbReference>
<organism evidence="5 6">
    <name type="scientific">Mucor saturninus</name>
    <dbReference type="NCBI Taxonomy" id="64648"/>
    <lineage>
        <taxon>Eukaryota</taxon>
        <taxon>Fungi</taxon>
        <taxon>Fungi incertae sedis</taxon>
        <taxon>Mucoromycota</taxon>
        <taxon>Mucoromycotina</taxon>
        <taxon>Mucoromycetes</taxon>
        <taxon>Mucorales</taxon>
        <taxon>Mucorineae</taxon>
        <taxon>Mucoraceae</taxon>
        <taxon>Mucor</taxon>
    </lineage>
</organism>
<dbReference type="CDD" id="cd09274">
    <property type="entry name" value="RNase_HI_RT_Ty3"/>
    <property type="match status" value="1"/>
</dbReference>
<dbReference type="CDD" id="cd00024">
    <property type="entry name" value="CD_CSD"/>
    <property type="match status" value="1"/>
</dbReference>
<dbReference type="EMBL" id="JAEPRD010000019">
    <property type="protein sequence ID" value="KAG2208553.1"/>
    <property type="molecule type" value="Genomic_DNA"/>
</dbReference>
<evidence type="ECO:0000313" key="5">
    <source>
        <dbReference type="EMBL" id="KAG2208553.1"/>
    </source>
</evidence>
<dbReference type="Gene3D" id="3.30.70.270">
    <property type="match status" value="2"/>
</dbReference>
<dbReference type="SUPFAM" id="SSF54160">
    <property type="entry name" value="Chromo domain-like"/>
    <property type="match status" value="1"/>
</dbReference>
<dbReference type="InterPro" id="IPR043502">
    <property type="entry name" value="DNA/RNA_pol_sf"/>
</dbReference>
<dbReference type="Pfam" id="PF00078">
    <property type="entry name" value="RVT_1"/>
    <property type="match status" value="1"/>
</dbReference>
<gene>
    <name evidence="5" type="ORF">INT47_010249</name>
</gene>
<dbReference type="CDD" id="cd01647">
    <property type="entry name" value="RT_LTR"/>
    <property type="match status" value="1"/>
</dbReference>
<proteinExistence type="predicted"/>
<dbReference type="InterPro" id="IPR050951">
    <property type="entry name" value="Retrovirus_Pol_polyprotein"/>
</dbReference>
<dbReference type="InterPro" id="IPR036397">
    <property type="entry name" value="RNaseH_sf"/>
</dbReference>
<dbReference type="Pfam" id="PF17919">
    <property type="entry name" value="RT_RNaseH_2"/>
    <property type="match status" value="1"/>
</dbReference>
<feature type="region of interest" description="Disordered" evidence="2">
    <location>
        <begin position="1"/>
        <end position="60"/>
    </location>
</feature>
<feature type="compositionally biased region" description="Polar residues" evidence="2">
    <location>
        <begin position="21"/>
        <end position="34"/>
    </location>
</feature>
<dbReference type="SUPFAM" id="SSF56672">
    <property type="entry name" value="DNA/RNA polymerases"/>
    <property type="match status" value="1"/>
</dbReference>
<dbReference type="Pfam" id="PF03732">
    <property type="entry name" value="Retrotrans_gag"/>
    <property type="match status" value="1"/>
</dbReference>
<dbReference type="Proteomes" id="UP000603453">
    <property type="component" value="Unassembled WGS sequence"/>
</dbReference>
<sequence>MSNNSAATSTTSAGSPLPSFAGSSPLSFTENANPMVNPEPMEEDTDSTPQQDTAPAAPAPVAMDSKAILKSAHDNLVRLEEKCNQAYAAYLSNQLLDETSPATKASYQDYLLVLNSYTDAKDALTAFQKIKSPNKAQDDKNVSRVPKDLPFLQLTSTTLERPNSESFDSVYDFCDQFRTVLKAHALDLNAHWERLLPMSLNKDDRSWFLENLDNKDLTWKQAETMILDHFDTPYRKFLLMINVNRLRQAPNESCRAYGARFQKLRRQADMKDGVQLVLIFYCSLREQVREKTSGAISSQYGTKLPCKLEDMIQLVVASDSEYLSSGSSGSYSVVGSSSSSSGNKDNERYNKKRSSSHFGSNKDSSGSKRPFTSSSSGKKPCSFCGKTWFYGHRCEEFKQAQRNKVSRMAMRGGEPSSSVREDENMDHNVSMARLALECKSANIKDVTRDFKNIDTDTITFPITIDNSIRTFSLFDCGANFSSVDYEFCRKNNIKIKFINHVSKDQLNKHNFYNYFIRSADKNTFVKRIGTCELSVGCNNKTIKRVFEVMNLAPENNSYQFSIGTDCMSLFGIGIYGLPTSYDDHDSQEAVIEADKRYNNTSELLESIEAENKLKENCPACPPNEYKEALDYIQPAIKANQAIPKGSFCTIPESVVSLDTPPNVTAYRKPYPVPLKMESIVDDQVKEWLDNGITKIAPANTEWNTPLTVVKKTDAKGQVKGYRVCHDPRHINCLLKSIDRMPLPIISELLEDLKGATVYSTLDLKSAFNSLKLNPKDAHKLSFTWRGVQYQPIGTVFGIRHVSSQFQRTMSIVLEGLPCVRYFVDDIVCASKSIEEHKEHLNMLIKRLTEVNLKLNPDKCCFFQKEIYLLGFRVTPSGVSVDRRKLVNVLEFPQPKIGKDIMRYCGLINYFRSLIPNVSAIMSPLDSLRNEKSLDKLWNDNHQKAFDNLKKALISDTVLAFPDMNAPFSISCDASLSGIGAVLYQENNGTKKFISFVAKSLSKSERKYSATKRELLALVFSLKKFHKYVYGSKFTLYTDHKALTYLHTQKIANLMMISWMDTILQYDFDIVHLPGISNVLPDTLSRLFEDDYALSNELGGDKFIMRNRAAIMEPLPSETSGEYFTPPTQQERDELLKLEHVKGHFGVEAVVHALKRKGIFWSSLKKDANELIKACVPCQRHNIARKGYNPLRPVLAALPGDSWGIDLAGPFVTSRRGNHYLLVMIDIATKYYVLRAIPDKTAAVVASVVLEVICTFGPFRKLQSDKATEFVNRCMSCIKSNIGFDHALISQYHPRSNGATERAVQSAVKTIKKKINGNIADWDIMVASTQLELNCKYNSRTKSTPFSLMFGRNPNDFTDYKKETDKITTERTNKELHNKIKLMREIVYPAIYEQTKKVTDKQKEKFDASHKLIDIPVGATVMILIQEKQNKLYPNYEGYYTVVRKTSAGTYVLRNEKGFIEPRNFPPSNLKIVSDKIIPQEQYFEVEAIIGHRRDDNNKLQYRCRWLGYNEADDTWEPEENFTDPKFISDYYRRIGEAPESIKAINKANKRKLNEMKDLNHKVSSCPVKKNKSTKNKNDRQNSK</sequence>
<evidence type="ECO:0000256" key="1">
    <source>
        <dbReference type="ARBA" id="ARBA00023268"/>
    </source>
</evidence>
<feature type="region of interest" description="Disordered" evidence="2">
    <location>
        <begin position="1555"/>
        <end position="1583"/>
    </location>
</feature>
<dbReference type="FunFam" id="3.10.20.370:FF:000001">
    <property type="entry name" value="Retrovirus-related Pol polyprotein from transposon 17.6-like protein"/>
    <property type="match status" value="1"/>
</dbReference>
<dbReference type="InterPro" id="IPR041588">
    <property type="entry name" value="Integrase_H2C2"/>
</dbReference>
<evidence type="ECO:0008006" key="7">
    <source>
        <dbReference type="Google" id="ProtNLM"/>
    </source>
</evidence>
<dbReference type="InterPro" id="IPR012337">
    <property type="entry name" value="RNaseH-like_sf"/>
</dbReference>
<dbReference type="InterPro" id="IPR016197">
    <property type="entry name" value="Chromo-like_dom_sf"/>
</dbReference>
<dbReference type="InterPro" id="IPR000477">
    <property type="entry name" value="RT_dom"/>
</dbReference>
<dbReference type="PANTHER" id="PTHR37984:SF5">
    <property type="entry name" value="PROTEIN NYNRIN-LIKE"/>
    <property type="match status" value="1"/>
</dbReference>
<dbReference type="GO" id="GO:0015074">
    <property type="term" value="P:DNA integration"/>
    <property type="evidence" value="ECO:0007669"/>
    <property type="project" value="InterPro"/>
</dbReference>
<feature type="region of interest" description="Disordered" evidence="2">
    <location>
        <begin position="333"/>
        <end position="379"/>
    </location>
</feature>
<dbReference type="Gene3D" id="3.10.10.10">
    <property type="entry name" value="HIV Type 1 Reverse Transcriptase, subunit A, domain 1"/>
    <property type="match status" value="1"/>
</dbReference>
<dbReference type="Gene3D" id="3.10.20.370">
    <property type="match status" value="1"/>
</dbReference>
<dbReference type="Gene3D" id="1.10.340.70">
    <property type="match status" value="1"/>
</dbReference>
<dbReference type="PANTHER" id="PTHR37984">
    <property type="entry name" value="PROTEIN CBG26694"/>
    <property type="match status" value="1"/>
</dbReference>
<protein>
    <recommendedName>
        <fullName evidence="7">Reverse transcriptase</fullName>
    </recommendedName>
</protein>
<feature type="domain" description="Integrase catalytic" evidence="4">
    <location>
        <begin position="1194"/>
        <end position="1352"/>
    </location>
</feature>